<evidence type="ECO:0000256" key="6">
    <source>
        <dbReference type="ARBA" id="ARBA00022723"/>
    </source>
</evidence>
<organism evidence="14 15">
    <name type="scientific">Rivihabitans pingtungensis</name>
    <dbReference type="NCBI Taxonomy" id="1054498"/>
    <lineage>
        <taxon>Bacteria</taxon>
        <taxon>Pseudomonadati</taxon>
        <taxon>Pseudomonadota</taxon>
        <taxon>Betaproteobacteria</taxon>
        <taxon>Neisseriales</taxon>
        <taxon>Aquaspirillaceae</taxon>
        <taxon>Rivihabitans</taxon>
    </lineage>
</organism>
<feature type="domain" description="GGDEF" evidence="13">
    <location>
        <begin position="453"/>
        <end position="581"/>
    </location>
</feature>
<comment type="similarity">
    <text evidence="3">Belongs to the NMT1/THI5 family.</text>
</comment>
<comment type="function">
    <text evidence="1">Responsible for the formation of the pyrimidine heterocycle in the thiamine biosynthesis pathway. Catalyzes the formation of hydroxymethylpyrimidine phosphate (HMP-P) from histidine and pyridoxal phosphate (PLP). The protein uses PLP and the active site histidine to form HMP-P, generating an inactive enzyme. The enzyme can only undergo a single turnover, which suggests it is a suicide enzyme.</text>
</comment>
<dbReference type="PROSITE" id="PS50887">
    <property type="entry name" value="GGDEF"/>
    <property type="match status" value="1"/>
</dbReference>
<evidence type="ECO:0000256" key="8">
    <source>
        <dbReference type="ARBA" id="ARBA00022977"/>
    </source>
</evidence>
<dbReference type="InterPro" id="IPR043128">
    <property type="entry name" value="Rev_trsase/Diguanyl_cyclase"/>
</dbReference>
<sequence>MAAHTLGGPAAITQRAPWCEAGSLPVQHPMVKWHVASVCPVNLLCSLAMHVFSLPRLICRLCLILLLAPCLLLARPAWALTAVTLQLKWTHTFQFAGYYAAQIRGYYREAGLDVTLREAQPGDDPLRAVLSGRAEFGVGTSSLLLARHRGAPVVVLAVIFQHSPLVLLSKSGGPSAGIHDLLDKRVMLEPQSDELLAYLQQEGISSRRITWLAHSYRPTALLDPNVDAVSAYSINEPYYLDQAGLQYQTFTPRSAGIDFYGDNLFTREALLNDSPEMVRAFRTASLRGWQYAMAHPEEIIQWLVNTYPGRHPADFHRHEARRMAPLLRTDLVEVGYMNPGRWRHIADTYAELGLLPSQFSLKGFLYQTKPAIDWLWLGGALAVTAMIGGVALYIHRINRQLTRALATSQATLNALYASEARLRELNARDALTGLANRERLFEQLDALLGAPQAQLAVLFIDLDGFKAINDQFGHAAGDQLLRVMAERMRASLPARALLARLGGDEFVAVLPEAAHATEHAQQLLAALAAPLPTCECALSASIGMACAPTDGHDAQTLVQHADLAMYAAKRNGRNQLQRWPVAALARD</sequence>
<evidence type="ECO:0000256" key="10">
    <source>
        <dbReference type="ARBA" id="ARBA00033171"/>
    </source>
</evidence>
<dbReference type="InterPro" id="IPR000160">
    <property type="entry name" value="GGDEF_dom"/>
</dbReference>
<comment type="subunit">
    <text evidence="4">Homodimer.</text>
</comment>
<keyword evidence="15" id="KW-1185">Reference proteome</keyword>
<evidence type="ECO:0000256" key="12">
    <source>
        <dbReference type="SAM" id="Phobius"/>
    </source>
</evidence>
<comment type="catalytic activity">
    <reaction evidence="11">
        <text>N(6)-(pyridoxal phosphate)-L-lysyl-[4-amino-5-hydroxymethyl-2-methylpyrimidine phosphate synthase] + L-histidyl-[4-amino-5-hydroxymethyl-2-methylpyrimidine phosphate synthase] + 2 Fe(3+) + 4 H2O = L-lysyl-[4-amino-5-hydroxymethyl-2-methylpyrimidine phosphate synthase] + (2S)-2-amino-5-hydroxy-4-oxopentanoyl-[4-amino-5-hydroxymethyl-2-methylpyrimidine phosphate synthase] + 4-amino-2-methyl-5-(phosphooxymethyl)pyrimidine + 3-oxopropanoate + 2 Fe(2+) + 2 H(+)</text>
        <dbReference type="Rhea" id="RHEA:65756"/>
        <dbReference type="Rhea" id="RHEA-COMP:16892"/>
        <dbReference type="Rhea" id="RHEA-COMP:16893"/>
        <dbReference type="Rhea" id="RHEA-COMP:16894"/>
        <dbReference type="Rhea" id="RHEA-COMP:16895"/>
        <dbReference type="ChEBI" id="CHEBI:15377"/>
        <dbReference type="ChEBI" id="CHEBI:15378"/>
        <dbReference type="ChEBI" id="CHEBI:29033"/>
        <dbReference type="ChEBI" id="CHEBI:29034"/>
        <dbReference type="ChEBI" id="CHEBI:29969"/>
        <dbReference type="ChEBI" id="CHEBI:29979"/>
        <dbReference type="ChEBI" id="CHEBI:33190"/>
        <dbReference type="ChEBI" id="CHEBI:58354"/>
        <dbReference type="ChEBI" id="CHEBI:143915"/>
        <dbReference type="ChEBI" id="CHEBI:157692"/>
    </reaction>
    <physiologicalReaction direction="left-to-right" evidence="11">
        <dbReference type="Rhea" id="RHEA:65757"/>
    </physiologicalReaction>
</comment>
<dbReference type="GO" id="GO:0009228">
    <property type="term" value="P:thiamine biosynthetic process"/>
    <property type="evidence" value="ECO:0007669"/>
    <property type="project" value="UniProtKB-KW"/>
</dbReference>
<dbReference type="SUPFAM" id="SSF53850">
    <property type="entry name" value="Periplasmic binding protein-like II"/>
    <property type="match status" value="1"/>
</dbReference>
<dbReference type="InterPro" id="IPR029787">
    <property type="entry name" value="Nucleotide_cyclase"/>
</dbReference>
<evidence type="ECO:0000256" key="2">
    <source>
        <dbReference type="ARBA" id="ARBA00004948"/>
    </source>
</evidence>
<keyword evidence="12" id="KW-0472">Membrane</keyword>
<evidence type="ECO:0000256" key="11">
    <source>
        <dbReference type="ARBA" id="ARBA00048179"/>
    </source>
</evidence>
<evidence type="ECO:0000313" key="15">
    <source>
        <dbReference type="Proteomes" id="UP000247555"/>
    </source>
</evidence>
<comment type="pathway">
    <text evidence="2">Cofactor biosynthesis; thiamine diphosphate biosynthesis.</text>
</comment>
<dbReference type="Gene3D" id="3.30.70.270">
    <property type="match status" value="1"/>
</dbReference>
<accession>A0A318KWH3</accession>
<evidence type="ECO:0000256" key="5">
    <source>
        <dbReference type="ARBA" id="ARBA00022679"/>
    </source>
</evidence>
<protein>
    <recommendedName>
        <fullName evidence="10">Thiamine pyrimidine synthase</fullName>
    </recommendedName>
</protein>
<dbReference type="InterPro" id="IPR027939">
    <property type="entry name" value="NMT1/THI5"/>
</dbReference>
<dbReference type="SMART" id="SM00267">
    <property type="entry name" value="GGDEF"/>
    <property type="match status" value="1"/>
</dbReference>
<proteinExistence type="inferred from homology"/>
<dbReference type="InterPro" id="IPR015168">
    <property type="entry name" value="SsuA/THI5"/>
</dbReference>
<dbReference type="AlphaFoldDB" id="A0A318KWH3"/>
<name>A0A318KWH3_9NEIS</name>
<dbReference type="SUPFAM" id="SSF55073">
    <property type="entry name" value="Nucleotide cyclase"/>
    <property type="match status" value="1"/>
</dbReference>
<reference evidence="14 15" key="1">
    <citation type="submission" date="2018-05" db="EMBL/GenBank/DDBJ databases">
        <title>Genomic Encyclopedia of Type Strains, Phase IV (KMG-IV): sequencing the most valuable type-strain genomes for metagenomic binning, comparative biology and taxonomic classification.</title>
        <authorList>
            <person name="Goeker M."/>
        </authorList>
    </citation>
    <scope>NUCLEOTIDE SEQUENCE [LARGE SCALE GENOMIC DNA]</scope>
    <source>
        <strain evidence="14 15">DSM 29661</strain>
    </source>
</reference>
<dbReference type="GO" id="GO:0046872">
    <property type="term" value="F:metal ion binding"/>
    <property type="evidence" value="ECO:0007669"/>
    <property type="project" value="UniProtKB-KW"/>
</dbReference>
<evidence type="ECO:0000256" key="4">
    <source>
        <dbReference type="ARBA" id="ARBA00011738"/>
    </source>
</evidence>
<dbReference type="NCBIfam" id="TIGR00254">
    <property type="entry name" value="GGDEF"/>
    <property type="match status" value="1"/>
</dbReference>
<evidence type="ECO:0000256" key="1">
    <source>
        <dbReference type="ARBA" id="ARBA00003469"/>
    </source>
</evidence>
<dbReference type="PANTHER" id="PTHR31528:SF1">
    <property type="entry name" value="4-AMINO-5-HYDROXYMETHYL-2-METHYLPYRIMIDINE PHOSPHATE SYNTHASE THI11-RELATED"/>
    <property type="match status" value="1"/>
</dbReference>
<keyword evidence="5" id="KW-0808">Transferase</keyword>
<dbReference type="PANTHER" id="PTHR31528">
    <property type="entry name" value="4-AMINO-5-HYDROXYMETHYL-2-METHYLPYRIMIDINE PHOSPHATE SYNTHASE THI11-RELATED"/>
    <property type="match status" value="1"/>
</dbReference>
<dbReference type="Pfam" id="PF00990">
    <property type="entry name" value="GGDEF"/>
    <property type="match status" value="1"/>
</dbReference>
<feature type="transmembrane region" description="Helical" evidence="12">
    <location>
        <begin position="374"/>
        <end position="394"/>
    </location>
</feature>
<keyword evidence="9" id="KW-0408">Iron</keyword>
<keyword evidence="12" id="KW-0812">Transmembrane</keyword>
<evidence type="ECO:0000256" key="7">
    <source>
        <dbReference type="ARBA" id="ARBA00022898"/>
    </source>
</evidence>
<keyword evidence="12" id="KW-1133">Transmembrane helix</keyword>
<evidence type="ECO:0000259" key="13">
    <source>
        <dbReference type="PROSITE" id="PS50887"/>
    </source>
</evidence>
<keyword evidence="8" id="KW-0784">Thiamine biosynthesis</keyword>
<dbReference type="GO" id="GO:0016740">
    <property type="term" value="F:transferase activity"/>
    <property type="evidence" value="ECO:0007669"/>
    <property type="project" value="UniProtKB-KW"/>
</dbReference>
<dbReference type="CDD" id="cd01949">
    <property type="entry name" value="GGDEF"/>
    <property type="match status" value="1"/>
</dbReference>
<dbReference type="Pfam" id="PF09084">
    <property type="entry name" value="NMT1"/>
    <property type="match status" value="1"/>
</dbReference>
<dbReference type="Gene3D" id="3.40.190.10">
    <property type="entry name" value="Periplasmic binding protein-like II"/>
    <property type="match status" value="2"/>
</dbReference>
<dbReference type="EMBL" id="QJKI01000001">
    <property type="protein sequence ID" value="PXX82161.1"/>
    <property type="molecule type" value="Genomic_DNA"/>
</dbReference>
<evidence type="ECO:0000256" key="9">
    <source>
        <dbReference type="ARBA" id="ARBA00023004"/>
    </source>
</evidence>
<evidence type="ECO:0000313" key="14">
    <source>
        <dbReference type="EMBL" id="PXX82161.1"/>
    </source>
</evidence>
<evidence type="ECO:0000256" key="3">
    <source>
        <dbReference type="ARBA" id="ARBA00009406"/>
    </source>
</evidence>
<keyword evidence="7" id="KW-0663">Pyridoxal phosphate</keyword>
<dbReference type="Proteomes" id="UP000247555">
    <property type="component" value="Unassembled WGS sequence"/>
</dbReference>
<gene>
    <name evidence="14" type="ORF">DFR34_101396</name>
</gene>
<keyword evidence="6" id="KW-0479">Metal-binding</keyword>
<comment type="caution">
    <text evidence="14">The sequence shown here is derived from an EMBL/GenBank/DDBJ whole genome shotgun (WGS) entry which is preliminary data.</text>
</comment>